<dbReference type="Proteomes" id="UP000018460">
    <property type="component" value="Unassembled WGS sequence"/>
</dbReference>
<dbReference type="EMBL" id="APQD01000002">
    <property type="protein sequence ID" value="ENV84151.1"/>
    <property type="molecule type" value="Genomic_DNA"/>
</dbReference>
<keyword evidence="2" id="KW-0732">Signal</keyword>
<feature type="chain" id="PRO_5004140075" evidence="2">
    <location>
        <begin position="23"/>
        <end position="123"/>
    </location>
</feature>
<proteinExistence type="predicted"/>
<dbReference type="RefSeq" id="WP_005006571.1">
    <property type="nucleotide sequence ID" value="NZ_KB849725.1"/>
</dbReference>
<protein>
    <submittedName>
        <fullName evidence="3">Uncharacterized protein</fullName>
    </submittedName>
</protein>
<dbReference type="Pfam" id="PF11776">
    <property type="entry name" value="RcnB"/>
    <property type="match status" value="1"/>
</dbReference>
<gene>
    <name evidence="3" type="ORF">F941_00067</name>
</gene>
<feature type="region of interest" description="Disordered" evidence="1">
    <location>
        <begin position="38"/>
        <end position="64"/>
    </location>
</feature>
<sequence>MKKVLTATVLALTGLIAASAMAAPDYRNDDRRYSYAYGQNHQDQRFDHNRYDQQRWNDSRVNPSRQWRAGQTLPRSFDSSRYKVSDREARRLPSTGRYQQWYKINGDYVLVNQRTDRIVRIMN</sequence>
<dbReference type="InterPro" id="IPR024572">
    <property type="entry name" value="RcnB"/>
</dbReference>
<dbReference type="OrthoDB" id="6712777at2"/>
<dbReference type="AlphaFoldDB" id="N9CF82"/>
<evidence type="ECO:0000256" key="1">
    <source>
        <dbReference type="SAM" id="MobiDB-lite"/>
    </source>
</evidence>
<accession>N9CF82</accession>
<keyword evidence="4" id="KW-1185">Reference proteome</keyword>
<reference evidence="3 4" key="1">
    <citation type="submission" date="2013-02" db="EMBL/GenBank/DDBJ databases">
        <title>The Genome Sequence of Acinetobacter bouvetii CIP 107468.</title>
        <authorList>
            <consortium name="The Broad Institute Genome Sequencing Platform"/>
            <consortium name="The Broad Institute Genome Sequencing Center for Infectious Disease"/>
            <person name="Cerqueira G."/>
            <person name="Feldgarden M."/>
            <person name="Courvalin P."/>
            <person name="Perichon B."/>
            <person name="Grillot-Courvalin C."/>
            <person name="Clermont D."/>
            <person name="Rocha E."/>
            <person name="Yoon E.-J."/>
            <person name="Nemec A."/>
            <person name="Walker B."/>
            <person name="Young S.K."/>
            <person name="Zeng Q."/>
            <person name="Gargeya S."/>
            <person name="Fitzgerald M."/>
            <person name="Haas B."/>
            <person name="Abouelleil A."/>
            <person name="Alvarado L."/>
            <person name="Arachchi H.M."/>
            <person name="Berlin A.M."/>
            <person name="Chapman S.B."/>
            <person name="Dewar J."/>
            <person name="Goldberg J."/>
            <person name="Griggs A."/>
            <person name="Gujja S."/>
            <person name="Hansen M."/>
            <person name="Howarth C."/>
            <person name="Imamovic A."/>
            <person name="Larimer J."/>
            <person name="McCowan C."/>
            <person name="Murphy C."/>
            <person name="Neiman D."/>
            <person name="Pearson M."/>
            <person name="Priest M."/>
            <person name="Roberts A."/>
            <person name="Saif S."/>
            <person name="Shea T."/>
            <person name="Sisk P."/>
            <person name="Sykes S."/>
            <person name="Wortman J."/>
            <person name="Nusbaum C."/>
            <person name="Birren B."/>
        </authorList>
    </citation>
    <scope>NUCLEOTIDE SEQUENCE [LARGE SCALE GENOMIC DNA]</scope>
    <source>
        <strain evidence="3 4">CIP 107468</strain>
    </source>
</reference>
<feature type="compositionally biased region" description="Basic and acidic residues" evidence="1">
    <location>
        <begin position="42"/>
        <end position="58"/>
    </location>
</feature>
<comment type="caution">
    <text evidence="3">The sequence shown here is derived from an EMBL/GenBank/DDBJ whole genome shotgun (WGS) entry which is preliminary data.</text>
</comment>
<dbReference type="Gene3D" id="3.10.450.160">
    <property type="entry name" value="inner membrane protein cigr"/>
    <property type="match status" value="1"/>
</dbReference>
<organism evidence="3 4">
    <name type="scientific">Acinetobacter bouvetii DSM 14964 = CIP 107468</name>
    <dbReference type="NCBI Taxonomy" id="1120925"/>
    <lineage>
        <taxon>Bacteria</taxon>
        <taxon>Pseudomonadati</taxon>
        <taxon>Pseudomonadota</taxon>
        <taxon>Gammaproteobacteria</taxon>
        <taxon>Moraxellales</taxon>
        <taxon>Moraxellaceae</taxon>
        <taxon>Acinetobacter</taxon>
    </lineage>
</organism>
<evidence type="ECO:0000256" key="2">
    <source>
        <dbReference type="SAM" id="SignalP"/>
    </source>
</evidence>
<name>N9CF82_9GAMM</name>
<evidence type="ECO:0000313" key="3">
    <source>
        <dbReference type="EMBL" id="ENV84151.1"/>
    </source>
</evidence>
<dbReference type="PATRIC" id="fig|1120925.3.peg.76"/>
<evidence type="ECO:0000313" key="4">
    <source>
        <dbReference type="Proteomes" id="UP000018460"/>
    </source>
</evidence>
<feature type="signal peptide" evidence="2">
    <location>
        <begin position="1"/>
        <end position="22"/>
    </location>
</feature>
<dbReference type="eggNOG" id="COG5455">
    <property type="taxonomic scope" value="Bacteria"/>
</dbReference>